<keyword evidence="2" id="KW-1185">Reference proteome</keyword>
<protein>
    <submittedName>
        <fullName evidence="1">Uncharacterized protein</fullName>
    </submittedName>
</protein>
<reference evidence="1 2" key="1">
    <citation type="journal article" date="2018" name="Front. Microbiol.">
        <title>Hydrolytic Capabilities as a Key to Environmental Success: Chitinolytic and Cellulolytic Acidobacteria From Acidic Sub-arctic Soils and Boreal Peatlands.</title>
        <authorList>
            <person name="Belova S.E."/>
            <person name="Ravin N.V."/>
            <person name="Pankratov T.A."/>
            <person name="Rakitin A.L."/>
            <person name="Ivanova A.A."/>
            <person name="Beletsky A.V."/>
            <person name="Mardanov A.V."/>
            <person name="Sinninghe Damste J.S."/>
            <person name="Dedysh S.N."/>
        </authorList>
    </citation>
    <scope>NUCLEOTIDE SEQUENCE [LARGE SCALE GENOMIC DNA]</scope>
    <source>
        <strain evidence="1 2">SBC82</strain>
    </source>
</reference>
<dbReference type="KEGG" id="abas:ACPOL_0213"/>
<dbReference type="Gene3D" id="3.90.550.10">
    <property type="entry name" value="Spore Coat Polysaccharide Biosynthesis Protein SpsA, Chain A"/>
    <property type="match status" value="1"/>
</dbReference>
<dbReference type="AlphaFoldDB" id="A0A2Z5FS56"/>
<organism evidence="1 2">
    <name type="scientific">Acidisarcina polymorpha</name>
    <dbReference type="NCBI Taxonomy" id="2211140"/>
    <lineage>
        <taxon>Bacteria</taxon>
        <taxon>Pseudomonadati</taxon>
        <taxon>Acidobacteriota</taxon>
        <taxon>Terriglobia</taxon>
        <taxon>Terriglobales</taxon>
        <taxon>Acidobacteriaceae</taxon>
        <taxon>Acidisarcina</taxon>
    </lineage>
</organism>
<name>A0A2Z5FS56_9BACT</name>
<dbReference type="InterPro" id="IPR029044">
    <property type="entry name" value="Nucleotide-diphossugar_trans"/>
</dbReference>
<evidence type="ECO:0000313" key="2">
    <source>
        <dbReference type="Proteomes" id="UP000253606"/>
    </source>
</evidence>
<sequence>MEGERYQPLAAVYPKGAQQLIESHLAQGKYSMQGFVRDALEAGLVQSLPLESSEVIYFTNWNQPSDWQSQPPAYPSQQT</sequence>
<dbReference type="Proteomes" id="UP000253606">
    <property type="component" value="Chromosome"/>
</dbReference>
<proteinExistence type="predicted"/>
<dbReference type="EMBL" id="CP030840">
    <property type="protein sequence ID" value="AXC09598.1"/>
    <property type="molecule type" value="Genomic_DNA"/>
</dbReference>
<gene>
    <name evidence="1" type="ORF">ACPOL_0213</name>
</gene>
<accession>A0A2Z5FS56</accession>
<evidence type="ECO:0000313" key="1">
    <source>
        <dbReference type="EMBL" id="AXC09598.1"/>
    </source>
</evidence>